<evidence type="ECO:0000313" key="2">
    <source>
        <dbReference type="Proteomes" id="UP000887013"/>
    </source>
</evidence>
<comment type="caution">
    <text evidence="1">The sequence shown here is derived from an EMBL/GenBank/DDBJ whole genome shotgun (WGS) entry which is preliminary data.</text>
</comment>
<sequence>MDCAIWGTAAHKNINILQRLQSGGLKTCIRANRLHPTKELHDSLKVDSIRSLIRKLAANFHGTISSHTNPSISSQAAFIGRAGFCSPPSRSPWRRNAVTTMFSLLLADGPVPTLCARLSLPQTLISSLGSLIKFF</sequence>
<accession>A0A8X6P2Z9</accession>
<organism evidence="1 2">
    <name type="scientific">Nephila pilipes</name>
    <name type="common">Giant wood spider</name>
    <name type="synonym">Nephila maculata</name>
    <dbReference type="NCBI Taxonomy" id="299642"/>
    <lineage>
        <taxon>Eukaryota</taxon>
        <taxon>Metazoa</taxon>
        <taxon>Ecdysozoa</taxon>
        <taxon>Arthropoda</taxon>
        <taxon>Chelicerata</taxon>
        <taxon>Arachnida</taxon>
        <taxon>Araneae</taxon>
        <taxon>Araneomorphae</taxon>
        <taxon>Entelegynae</taxon>
        <taxon>Araneoidea</taxon>
        <taxon>Nephilidae</taxon>
        <taxon>Nephila</taxon>
    </lineage>
</organism>
<gene>
    <name evidence="1" type="ORF">NPIL_499941</name>
</gene>
<dbReference type="AlphaFoldDB" id="A0A8X6P2Z9"/>
<protein>
    <submittedName>
        <fullName evidence="1">Uncharacterized protein</fullName>
    </submittedName>
</protein>
<keyword evidence="2" id="KW-1185">Reference proteome</keyword>
<reference evidence="1" key="1">
    <citation type="submission" date="2020-08" db="EMBL/GenBank/DDBJ databases">
        <title>Multicomponent nature underlies the extraordinary mechanical properties of spider dragline silk.</title>
        <authorList>
            <person name="Kono N."/>
            <person name="Nakamura H."/>
            <person name="Mori M."/>
            <person name="Yoshida Y."/>
            <person name="Ohtoshi R."/>
            <person name="Malay A.D."/>
            <person name="Moran D.A.P."/>
            <person name="Tomita M."/>
            <person name="Numata K."/>
            <person name="Arakawa K."/>
        </authorList>
    </citation>
    <scope>NUCLEOTIDE SEQUENCE</scope>
</reference>
<dbReference type="Proteomes" id="UP000887013">
    <property type="component" value="Unassembled WGS sequence"/>
</dbReference>
<dbReference type="EMBL" id="BMAW01110928">
    <property type="protein sequence ID" value="GFT45554.1"/>
    <property type="molecule type" value="Genomic_DNA"/>
</dbReference>
<name>A0A8X6P2Z9_NEPPI</name>
<evidence type="ECO:0000313" key="1">
    <source>
        <dbReference type="EMBL" id="GFT45554.1"/>
    </source>
</evidence>
<proteinExistence type="predicted"/>
<dbReference type="OrthoDB" id="415068at2759"/>